<name>A0A8R1XPZ5_ONCVO</name>
<reference evidence="1" key="2">
    <citation type="submission" date="2022-06" db="UniProtKB">
        <authorList>
            <consortium name="EnsemblMetazoa"/>
        </authorList>
    </citation>
    <scope>IDENTIFICATION</scope>
</reference>
<keyword evidence="2" id="KW-1185">Reference proteome</keyword>
<organism evidence="1 2">
    <name type="scientific">Onchocerca volvulus</name>
    <dbReference type="NCBI Taxonomy" id="6282"/>
    <lineage>
        <taxon>Eukaryota</taxon>
        <taxon>Metazoa</taxon>
        <taxon>Ecdysozoa</taxon>
        <taxon>Nematoda</taxon>
        <taxon>Chromadorea</taxon>
        <taxon>Rhabditida</taxon>
        <taxon>Spirurina</taxon>
        <taxon>Spiruromorpha</taxon>
        <taxon>Filarioidea</taxon>
        <taxon>Onchocercidae</taxon>
        <taxon>Onchocerca</taxon>
    </lineage>
</organism>
<dbReference type="EMBL" id="CMVM020000070">
    <property type="status" value="NOT_ANNOTATED_CDS"/>
    <property type="molecule type" value="Genomic_DNA"/>
</dbReference>
<dbReference type="AlphaFoldDB" id="A0A8R1XPZ5"/>
<evidence type="ECO:0000313" key="1">
    <source>
        <dbReference type="EnsemblMetazoa" id="OVOC2109.1"/>
    </source>
</evidence>
<accession>A0A8R1XPZ5</accession>
<reference evidence="2" key="1">
    <citation type="submission" date="2013-10" db="EMBL/GenBank/DDBJ databases">
        <title>Genome sequencing of Onchocerca volvulus.</title>
        <authorList>
            <person name="Cotton J."/>
            <person name="Tsai J."/>
            <person name="Stanley E."/>
            <person name="Tracey A."/>
            <person name="Holroyd N."/>
            <person name="Lustigman S."/>
            <person name="Berriman M."/>
        </authorList>
    </citation>
    <scope>NUCLEOTIDE SEQUENCE</scope>
</reference>
<proteinExistence type="predicted"/>
<dbReference type="Proteomes" id="UP000024404">
    <property type="component" value="Unassembled WGS sequence"/>
</dbReference>
<evidence type="ECO:0000313" key="2">
    <source>
        <dbReference type="Proteomes" id="UP000024404"/>
    </source>
</evidence>
<protein>
    <submittedName>
        <fullName evidence="1">Uncharacterized protein</fullName>
    </submittedName>
</protein>
<dbReference type="EnsemblMetazoa" id="OVOC2109.1">
    <property type="protein sequence ID" value="OVOC2109.1"/>
    <property type="gene ID" value="WBGene00238918"/>
</dbReference>
<sequence>MILMCVDIETNCKRRTKEKVSLSDLKALGFPFRIGLESDNCDCDQHGSACHLEINTEYVVNYLFLANIISNICDLNERFK</sequence>